<keyword evidence="6" id="KW-1185">Reference proteome</keyword>
<dbReference type="InterPro" id="IPR010016">
    <property type="entry name" value="PxpB"/>
</dbReference>
<dbReference type="Gene3D" id="3.30.1360.40">
    <property type="match status" value="1"/>
</dbReference>
<dbReference type="InterPro" id="IPR003833">
    <property type="entry name" value="CT_C_D"/>
</dbReference>
<dbReference type="Proteomes" id="UP000251075">
    <property type="component" value="Unassembled WGS sequence"/>
</dbReference>
<evidence type="ECO:0000256" key="3">
    <source>
        <dbReference type="ARBA" id="ARBA00022840"/>
    </source>
</evidence>
<feature type="domain" description="Carboxyltransferase" evidence="4">
    <location>
        <begin position="6"/>
        <end position="199"/>
    </location>
</feature>
<dbReference type="PANTHER" id="PTHR34698:SF2">
    <property type="entry name" value="5-OXOPROLINASE SUBUNIT B"/>
    <property type="match status" value="1"/>
</dbReference>
<dbReference type="EMBL" id="PGTO01000009">
    <property type="protein sequence ID" value="RAU21592.1"/>
    <property type="molecule type" value="Genomic_DNA"/>
</dbReference>
<dbReference type="AlphaFoldDB" id="A0A364NX02"/>
<dbReference type="Pfam" id="PF02682">
    <property type="entry name" value="CT_C_D"/>
    <property type="match status" value="1"/>
</dbReference>
<reference evidence="5 6" key="1">
    <citation type="submission" date="2017-11" db="EMBL/GenBank/DDBJ databases">
        <title>Draft genome sequence of magnetotactic bacterium Magnetospirillum kuznetsovii LBB-42.</title>
        <authorList>
            <person name="Grouzdev D.S."/>
            <person name="Rysina M.S."/>
            <person name="Baslerov R.V."/>
            <person name="Koziaeva V."/>
        </authorList>
    </citation>
    <scope>NUCLEOTIDE SEQUENCE [LARGE SCALE GENOMIC DNA]</scope>
    <source>
        <strain evidence="5 6">LBB-42</strain>
    </source>
</reference>
<protein>
    <submittedName>
        <fullName evidence="5">Allophanate hydrolase subunit 1</fullName>
    </submittedName>
</protein>
<dbReference type="GO" id="GO:0005524">
    <property type="term" value="F:ATP binding"/>
    <property type="evidence" value="ECO:0007669"/>
    <property type="project" value="UniProtKB-KW"/>
</dbReference>
<dbReference type="PANTHER" id="PTHR34698">
    <property type="entry name" value="5-OXOPROLINASE SUBUNIT B"/>
    <property type="match status" value="1"/>
</dbReference>
<dbReference type="SMART" id="SM00796">
    <property type="entry name" value="AHS1"/>
    <property type="match status" value="1"/>
</dbReference>
<evidence type="ECO:0000313" key="6">
    <source>
        <dbReference type="Proteomes" id="UP000251075"/>
    </source>
</evidence>
<evidence type="ECO:0000313" key="5">
    <source>
        <dbReference type="EMBL" id="RAU21592.1"/>
    </source>
</evidence>
<dbReference type="NCBIfam" id="TIGR00370">
    <property type="entry name" value="5-oxoprolinase subunit PxpB"/>
    <property type="match status" value="1"/>
</dbReference>
<evidence type="ECO:0000256" key="1">
    <source>
        <dbReference type="ARBA" id="ARBA00022741"/>
    </source>
</evidence>
<keyword evidence="2 5" id="KW-0378">Hydrolase</keyword>
<name>A0A364NX02_9PROT</name>
<gene>
    <name evidence="5" type="ORF">CU669_12940</name>
</gene>
<comment type="caution">
    <text evidence="5">The sequence shown here is derived from an EMBL/GenBank/DDBJ whole genome shotgun (WGS) entry which is preliminary data.</text>
</comment>
<keyword evidence="3" id="KW-0067">ATP-binding</keyword>
<dbReference type="SUPFAM" id="SSF50891">
    <property type="entry name" value="Cyclophilin-like"/>
    <property type="match status" value="1"/>
</dbReference>
<accession>A0A364NX02</accession>
<proteinExistence type="predicted"/>
<organism evidence="5 6">
    <name type="scientific">Paramagnetospirillum kuznetsovii</name>
    <dbReference type="NCBI Taxonomy" id="2053833"/>
    <lineage>
        <taxon>Bacteria</taxon>
        <taxon>Pseudomonadati</taxon>
        <taxon>Pseudomonadota</taxon>
        <taxon>Alphaproteobacteria</taxon>
        <taxon>Rhodospirillales</taxon>
        <taxon>Magnetospirillaceae</taxon>
        <taxon>Paramagnetospirillum</taxon>
    </lineage>
</organism>
<dbReference type="GO" id="GO:0016787">
    <property type="term" value="F:hydrolase activity"/>
    <property type="evidence" value="ECO:0007669"/>
    <property type="project" value="UniProtKB-KW"/>
</dbReference>
<sequence>MERAAMRVKDVGDTAFAVDFDDGDRVVALYDAIRRVGPLLGLVETVPSLRSLLVIFDPLSISRAEMEARIRGLADRASDGDGGEGRSWRIPVRYDGPDLDAVAQACGLSRTRVIDLHAGRVYQVRMLGFMPGFAYMGTLPEALRLGRRGEPRLKVPAGSVAIADDMTAIYPWESPGGWHLLGSAEIALFDQTREPPALLAAGDQVVFVPL</sequence>
<evidence type="ECO:0000259" key="4">
    <source>
        <dbReference type="SMART" id="SM00796"/>
    </source>
</evidence>
<keyword evidence="1" id="KW-0547">Nucleotide-binding</keyword>
<dbReference type="SUPFAM" id="SSF160467">
    <property type="entry name" value="PH0987 N-terminal domain-like"/>
    <property type="match status" value="1"/>
</dbReference>
<dbReference type="InterPro" id="IPR029000">
    <property type="entry name" value="Cyclophilin-like_dom_sf"/>
</dbReference>
<dbReference type="Gene3D" id="2.40.100.10">
    <property type="entry name" value="Cyclophilin-like"/>
    <property type="match status" value="1"/>
</dbReference>
<evidence type="ECO:0000256" key="2">
    <source>
        <dbReference type="ARBA" id="ARBA00022801"/>
    </source>
</evidence>